<sequence length="37" mass="4271">MNAETSRDDSRLAETQEGTDWCPALFLWVLFSIIQII</sequence>
<organism evidence="1 2">
    <name type="scientific">Azospirillum argentinense</name>
    <dbReference type="NCBI Taxonomy" id="2970906"/>
    <lineage>
        <taxon>Bacteria</taxon>
        <taxon>Pseudomonadati</taxon>
        <taxon>Pseudomonadota</taxon>
        <taxon>Alphaproteobacteria</taxon>
        <taxon>Rhodospirillales</taxon>
        <taxon>Azospirillaceae</taxon>
        <taxon>Azospirillum</taxon>
    </lineage>
</organism>
<evidence type="ECO:0000313" key="2">
    <source>
        <dbReference type="Proteomes" id="UP000325333"/>
    </source>
</evidence>
<evidence type="ECO:0000313" key="1">
    <source>
        <dbReference type="EMBL" id="KAA1059039.1"/>
    </source>
</evidence>
<name>A0A5B0L3X4_9PROT</name>
<dbReference type="EMBL" id="VEWN01000001">
    <property type="protein sequence ID" value="KAA1059039.1"/>
    <property type="molecule type" value="Genomic_DNA"/>
</dbReference>
<proteinExistence type="predicted"/>
<comment type="caution">
    <text evidence="1">The sequence shown here is derived from an EMBL/GenBank/DDBJ whole genome shotgun (WGS) entry which is preliminary data.</text>
</comment>
<reference evidence="1 2" key="1">
    <citation type="submission" date="2019-07" db="EMBL/GenBank/DDBJ databases">
        <title>Genome sequencing of the stress-tolerant strain Azospirillum brasilense Az19.</title>
        <authorList>
            <person name="Maroniche G.A."/>
            <person name="Garcia J.E."/>
            <person name="Pagnussat L."/>
            <person name="Amenta M."/>
            <person name="Creus C.M."/>
        </authorList>
    </citation>
    <scope>NUCLEOTIDE SEQUENCE [LARGE SCALE GENOMIC DNA]</scope>
    <source>
        <strain evidence="1 2">Az19</strain>
    </source>
</reference>
<protein>
    <submittedName>
        <fullName evidence="1">Uncharacterized protein</fullName>
    </submittedName>
</protein>
<dbReference type="Proteomes" id="UP000325333">
    <property type="component" value="Unassembled WGS sequence"/>
</dbReference>
<gene>
    <name evidence="1" type="ORF">FH063_001239</name>
</gene>
<dbReference type="AlphaFoldDB" id="A0A5B0L3X4"/>
<accession>A0A5B0L3X4</accession>